<dbReference type="Pfam" id="PF01656">
    <property type="entry name" value="CbiA"/>
    <property type="match status" value="1"/>
</dbReference>
<dbReference type="SMR" id="A1A2X1"/>
<dbReference type="AlphaFoldDB" id="A1A2X1"/>
<organism evidence="2 3">
    <name type="scientific">Bifidobacterium adolescentis (strain ATCC 15703 / DSM 20083 / NCTC 11814 / E194a)</name>
    <dbReference type="NCBI Taxonomy" id="367928"/>
    <lineage>
        <taxon>Bacteria</taxon>
        <taxon>Bacillati</taxon>
        <taxon>Actinomycetota</taxon>
        <taxon>Actinomycetes</taxon>
        <taxon>Bifidobacteriales</taxon>
        <taxon>Bifidobacteriaceae</taxon>
        <taxon>Bifidobacterium</taxon>
    </lineage>
</organism>
<dbReference type="PIRSF" id="PIRSF009320">
    <property type="entry name" value="Nuc_binding_HP_1000"/>
    <property type="match status" value="1"/>
</dbReference>
<dbReference type="SUPFAM" id="SSF52540">
    <property type="entry name" value="P-loop containing nucleoside triphosphate hydrolases"/>
    <property type="match status" value="1"/>
</dbReference>
<gene>
    <name evidence="2" type="ordered locus">BAD_1273</name>
</gene>
<dbReference type="HOGENOM" id="CLU_037612_5_1_11"/>
<dbReference type="Gene3D" id="3.40.50.300">
    <property type="entry name" value="P-loop containing nucleotide triphosphate hydrolases"/>
    <property type="match status" value="1"/>
</dbReference>
<feature type="domain" description="CobQ/CobB/MinD/ParA nucleotide binding" evidence="1">
    <location>
        <begin position="7"/>
        <end position="173"/>
    </location>
</feature>
<dbReference type="PANTHER" id="PTHR13696:SF96">
    <property type="entry name" value="COBQ_COBB_MIND_PARA NUCLEOTIDE BINDING DOMAIN-CONTAINING PROTEIN"/>
    <property type="match status" value="1"/>
</dbReference>
<dbReference type="EMBL" id="AP009256">
    <property type="protein sequence ID" value="BAF40054.1"/>
    <property type="molecule type" value="Genomic_DNA"/>
</dbReference>
<evidence type="ECO:0000259" key="1">
    <source>
        <dbReference type="Pfam" id="PF01656"/>
    </source>
</evidence>
<name>A1A2X1_BIFAA</name>
<dbReference type="InterPro" id="IPR050678">
    <property type="entry name" value="DNA_Partitioning_ATPase"/>
</dbReference>
<dbReference type="Proteomes" id="UP000008702">
    <property type="component" value="Chromosome"/>
</dbReference>
<sequence>MEVIMIVAVVNIKGGVGKTTTAIALATLAARKGHEVVVLDADEQSSASLWAWNAEQNGKPLPFSVESANIATLRRLKPDDPRLVIIDTPPTGKITDEATSVSDFVIVPTSPNSIDLQQTSAVADNLEEVGKQYAVLIVRAEPHTIALKSAQEYFREKDSSVFDAVIPKRADLGNVYGQPFGSNLYGYEDVYKELEEATN</sequence>
<proteinExistence type="predicted"/>
<dbReference type="PANTHER" id="PTHR13696">
    <property type="entry name" value="P-LOOP CONTAINING NUCLEOSIDE TRIPHOSPHATE HYDROLASE"/>
    <property type="match status" value="1"/>
</dbReference>
<dbReference type="KEGG" id="bad:BAD_1273"/>
<evidence type="ECO:0000313" key="2">
    <source>
        <dbReference type="EMBL" id="BAF40054.1"/>
    </source>
</evidence>
<dbReference type="InterPro" id="IPR002586">
    <property type="entry name" value="CobQ/CobB/MinD/ParA_Nub-bd_dom"/>
</dbReference>
<dbReference type="STRING" id="367928.BAD_1273"/>
<dbReference type="CDD" id="cd02042">
    <property type="entry name" value="ParAB_family"/>
    <property type="match status" value="1"/>
</dbReference>
<dbReference type="DNASU" id="4557285"/>
<keyword evidence="3" id="KW-1185">Reference proteome</keyword>
<evidence type="ECO:0000313" key="3">
    <source>
        <dbReference type="Proteomes" id="UP000008702"/>
    </source>
</evidence>
<reference evidence="2 3" key="1">
    <citation type="submission" date="2006-12" db="EMBL/GenBank/DDBJ databases">
        <title>Bifidobacterium adolescentis complete genome sequence.</title>
        <authorList>
            <person name="Suzuki T."/>
            <person name="Tsuda Y."/>
            <person name="Kanou N."/>
            <person name="Inoue T."/>
            <person name="Kumazaki K."/>
            <person name="Nagano S."/>
            <person name="Hirai S."/>
            <person name="Tanaka K."/>
            <person name="Watanabe K."/>
        </authorList>
    </citation>
    <scope>NUCLEOTIDE SEQUENCE [LARGE SCALE GENOMIC DNA]</scope>
    <source>
        <strain evidence="3">ATCC 15703 / DSM 20083 / NCTC 11814 / E194a</strain>
    </source>
</reference>
<protein>
    <recommendedName>
        <fullName evidence="1">CobQ/CobB/MinD/ParA nucleotide binding domain-containing protein</fullName>
    </recommendedName>
</protein>
<dbReference type="InterPro" id="IPR027417">
    <property type="entry name" value="P-loop_NTPase"/>
</dbReference>
<accession>A1A2X1</accession>